<proteinExistence type="predicted"/>
<keyword evidence="1" id="KW-0472">Membrane</keyword>
<keyword evidence="3" id="KW-1185">Reference proteome</keyword>
<evidence type="ECO:0000313" key="2">
    <source>
        <dbReference type="EMBL" id="KRX44909.1"/>
    </source>
</evidence>
<gene>
    <name evidence="2" type="ORF">T05_14101</name>
</gene>
<reference evidence="2 3" key="1">
    <citation type="submission" date="2015-01" db="EMBL/GenBank/DDBJ databases">
        <title>Evolution of Trichinella species and genotypes.</title>
        <authorList>
            <person name="Korhonen P.K."/>
            <person name="Edoardo P."/>
            <person name="Giuseppe L.R."/>
            <person name="Gasser R.B."/>
        </authorList>
    </citation>
    <scope>NUCLEOTIDE SEQUENCE [LARGE SCALE GENOMIC DNA]</scope>
    <source>
        <strain evidence="2">ISS417</strain>
    </source>
</reference>
<keyword evidence="1" id="KW-1133">Transmembrane helix</keyword>
<keyword evidence="1" id="KW-0812">Transmembrane</keyword>
<accession>A0A0V0U0Y2</accession>
<protein>
    <submittedName>
        <fullName evidence="2">Uncharacterized protein</fullName>
    </submittedName>
</protein>
<name>A0A0V0U0Y2_9BILA</name>
<dbReference type="Proteomes" id="UP000055048">
    <property type="component" value="Unassembled WGS sequence"/>
</dbReference>
<evidence type="ECO:0000313" key="3">
    <source>
        <dbReference type="Proteomes" id="UP000055048"/>
    </source>
</evidence>
<sequence>MYGSCQPVTSSKRNWHTLLPDYVLTPTDFHHLPSRLSQPRTKLYCNEISKQLFPEFRLNGLAVISTFILTFLLILTWY</sequence>
<organism evidence="2 3">
    <name type="scientific">Trichinella murrelli</name>
    <dbReference type="NCBI Taxonomy" id="144512"/>
    <lineage>
        <taxon>Eukaryota</taxon>
        <taxon>Metazoa</taxon>
        <taxon>Ecdysozoa</taxon>
        <taxon>Nematoda</taxon>
        <taxon>Enoplea</taxon>
        <taxon>Dorylaimia</taxon>
        <taxon>Trichinellida</taxon>
        <taxon>Trichinellidae</taxon>
        <taxon>Trichinella</taxon>
    </lineage>
</organism>
<dbReference type="AlphaFoldDB" id="A0A0V0U0Y2"/>
<feature type="transmembrane region" description="Helical" evidence="1">
    <location>
        <begin position="58"/>
        <end position="77"/>
    </location>
</feature>
<comment type="caution">
    <text evidence="2">The sequence shown here is derived from an EMBL/GenBank/DDBJ whole genome shotgun (WGS) entry which is preliminary data.</text>
</comment>
<evidence type="ECO:0000256" key="1">
    <source>
        <dbReference type="SAM" id="Phobius"/>
    </source>
</evidence>
<dbReference type="EMBL" id="JYDJ01000086">
    <property type="protein sequence ID" value="KRX44909.1"/>
    <property type="molecule type" value="Genomic_DNA"/>
</dbReference>